<dbReference type="AlphaFoldDB" id="A0A061FQP9"/>
<dbReference type="Proteomes" id="UP000026915">
    <property type="component" value="Chromosome 10"/>
</dbReference>
<dbReference type="EMBL" id="CM001888">
    <property type="protein sequence ID" value="EOY19203.1"/>
    <property type="molecule type" value="Genomic_DNA"/>
</dbReference>
<evidence type="ECO:0000313" key="3">
    <source>
        <dbReference type="EMBL" id="EOY19203.1"/>
    </source>
</evidence>
<feature type="compositionally biased region" description="Basic and acidic residues" evidence="2">
    <location>
        <begin position="256"/>
        <end position="265"/>
    </location>
</feature>
<feature type="compositionally biased region" description="Basic residues" evidence="2">
    <location>
        <begin position="178"/>
        <end position="194"/>
    </location>
</feature>
<feature type="compositionally biased region" description="Polar residues" evidence="2">
    <location>
        <begin position="391"/>
        <end position="404"/>
    </location>
</feature>
<keyword evidence="1" id="KW-0175">Coiled coil</keyword>
<evidence type="ECO:0000313" key="4">
    <source>
        <dbReference type="Proteomes" id="UP000026915"/>
    </source>
</evidence>
<dbReference type="Gramene" id="EOY19203">
    <property type="protein sequence ID" value="EOY19203"/>
    <property type="gene ID" value="TCM_044159"/>
</dbReference>
<evidence type="ECO:0000256" key="2">
    <source>
        <dbReference type="SAM" id="MobiDB-lite"/>
    </source>
</evidence>
<accession>A0A061FQP9</accession>
<keyword evidence="4" id="KW-1185">Reference proteome</keyword>
<dbReference type="PANTHER" id="PTHR33701">
    <property type="entry name" value="TRANSMEMBRANE PROTEIN"/>
    <property type="match status" value="1"/>
</dbReference>
<feature type="region of interest" description="Disordered" evidence="2">
    <location>
        <begin position="256"/>
        <end position="283"/>
    </location>
</feature>
<dbReference type="PANTHER" id="PTHR33701:SF3">
    <property type="entry name" value="TRANSCRIPTIONAL REGULATOR ATRX"/>
    <property type="match status" value="1"/>
</dbReference>
<dbReference type="HOGENOM" id="CLU_402488_0_0_1"/>
<feature type="compositionally biased region" description="Low complexity" evidence="2">
    <location>
        <begin position="167"/>
        <end position="177"/>
    </location>
</feature>
<feature type="compositionally biased region" description="Basic and acidic residues" evidence="2">
    <location>
        <begin position="156"/>
        <end position="165"/>
    </location>
</feature>
<feature type="compositionally biased region" description="Basic and acidic residues" evidence="2">
    <location>
        <begin position="195"/>
        <end position="204"/>
    </location>
</feature>
<dbReference type="EMBL" id="CM001888">
    <property type="protein sequence ID" value="EOY19204.1"/>
    <property type="molecule type" value="Genomic_DNA"/>
</dbReference>
<gene>
    <name evidence="3" type="ORF">TCM_044159</name>
</gene>
<evidence type="ECO:0000256" key="1">
    <source>
        <dbReference type="SAM" id="Coils"/>
    </source>
</evidence>
<organism evidence="3 4">
    <name type="scientific">Theobroma cacao</name>
    <name type="common">Cacao</name>
    <name type="synonym">Cocoa</name>
    <dbReference type="NCBI Taxonomy" id="3641"/>
    <lineage>
        <taxon>Eukaryota</taxon>
        <taxon>Viridiplantae</taxon>
        <taxon>Streptophyta</taxon>
        <taxon>Embryophyta</taxon>
        <taxon>Tracheophyta</taxon>
        <taxon>Spermatophyta</taxon>
        <taxon>Magnoliopsida</taxon>
        <taxon>eudicotyledons</taxon>
        <taxon>Gunneridae</taxon>
        <taxon>Pentapetalae</taxon>
        <taxon>rosids</taxon>
        <taxon>malvids</taxon>
        <taxon>Malvales</taxon>
        <taxon>Malvaceae</taxon>
        <taxon>Byttnerioideae</taxon>
        <taxon>Theobroma</taxon>
    </lineage>
</organism>
<feature type="coiled-coil region" evidence="1">
    <location>
        <begin position="38"/>
        <end position="72"/>
    </location>
</feature>
<sequence length="665" mass="73905">MHNSDQVKQDQRTTCNVEDSTMTIEFLRARLLSERSVSKSARQRVDELAKRVAELEKQLKFVSVQRRRAEKATADVLAILENNGVSDISEELDSSSDQDAPFESNINNGSTKEEESSVTSKVRQKESEELSGSEFDCSSASGRSLSWKGRKSASHSPERYKDKLVRSRNSFASISFSSRKHRQGKSCRQIRRRESRSVAEELKSDNIMVDPQVKGLENSSEVNANHSTGEKDMEKALEHQAQLIVHYEAMERAQREWEEKFREKNSSSPDSCDPGNHSDVTEERDEIKAQAQYVSGTATSQVQGAEEEHISFSAELPKIHSNDLVPPSQADMDRLQDWRYSRSLSPESLNPNSPGQKLTFLMAKENHHQSMQSNNSPSNSSHHFAHPHDSPGNQAVQHISSDLGSHSCRELPRNKNELYALVPHETSGRFTGVLDSLKQARLSLQQKISTLSLVEGASVGKAIETSGSGRKVGERVEIPLGCSGLFRVPTDISVEAPKANFLGSSSQLSLANHYPDRGVAPTASNHLLTTSYMNTQSSSSSNYQPVSSDRFFSGPYMYPRTSSSPFPTAFASSGYIKDDQILTGQCEETGSRLSTPKPSFDPSLEPVLPSSSLQNYPTFPSYPDLVPQIHAKEGFPAFHTTRSVGATPDWFSFYDSHFRPDIHRL</sequence>
<feature type="compositionally biased region" description="Low complexity" evidence="2">
    <location>
        <begin position="369"/>
        <end position="382"/>
    </location>
</feature>
<feature type="region of interest" description="Disordered" evidence="2">
    <location>
        <begin position="89"/>
        <end position="206"/>
    </location>
</feature>
<proteinExistence type="predicted"/>
<protein>
    <submittedName>
        <fullName evidence="3">Uncharacterized protein isoform 2</fullName>
    </submittedName>
</protein>
<feature type="region of interest" description="Disordered" evidence="2">
    <location>
        <begin position="367"/>
        <end position="408"/>
    </location>
</feature>
<name>A0A061FQP9_THECC</name>
<reference evidence="3 4" key="1">
    <citation type="journal article" date="2013" name="Genome Biol.">
        <title>The genome sequence of the most widely cultivated cacao type and its use to identify candidate genes regulating pod color.</title>
        <authorList>
            <person name="Motamayor J.C."/>
            <person name="Mockaitis K."/>
            <person name="Schmutz J."/>
            <person name="Haiminen N."/>
            <person name="Iii D.L."/>
            <person name="Cornejo O."/>
            <person name="Findley S.D."/>
            <person name="Zheng P."/>
            <person name="Utro F."/>
            <person name="Royaert S."/>
            <person name="Saski C."/>
            <person name="Jenkins J."/>
            <person name="Podicheti R."/>
            <person name="Zhao M."/>
            <person name="Scheffler B.E."/>
            <person name="Stack J.C."/>
            <person name="Feltus F.A."/>
            <person name="Mustiga G.M."/>
            <person name="Amores F."/>
            <person name="Phillips W."/>
            <person name="Marelli J.P."/>
            <person name="May G.D."/>
            <person name="Shapiro H."/>
            <person name="Ma J."/>
            <person name="Bustamante C.D."/>
            <person name="Schnell R.J."/>
            <person name="Main D."/>
            <person name="Gilbert D."/>
            <person name="Parida L."/>
            <person name="Kuhn D.N."/>
        </authorList>
    </citation>
    <scope>NUCLEOTIDE SEQUENCE [LARGE SCALE GENOMIC DNA]</scope>
    <source>
        <strain evidence="4">cv. Matina 1-6</strain>
    </source>
</reference>
<dbReference type="Gramene" id="EOY19204">
    <property type="protein sequence ID" value="EOY19204"/>
    <property type="gene ID" value="TCM_044159"/>
</dbReference>